<comment type="similarity">
    <text evidence="1 6">Belongs to the rubredoxin family.</text>
</comment>
<dbReference type="AlphaFoldDB" id="A0A1M6K2T0"/>
<dbReference type="CDD" id="cd00730">
    <property type="entry name" value="rubredoxin"/>
    <property type="match status" value="1"/>
</dbReference>
<evidence type="ECO:0000259" key="8">
    <source>
        <dbReference type="PROSITE" id="PS50903"/>
    </source>
</evidence>
<dbReference type="EMBL" id="FQZU01000008">
    <property type="protein sequence ID" value="SHJ53291.1"/>
    <property type="molecule type" value="Genomic_DNA"/>
</dbReference>
<feature type="binding site" evidence="7">
    <location>
        <position position="39"/>
    </location>
    <ligand>
        <name>Fe cation</name>
        <dbReference type="ChEBI" id="CHEBI:24875"/>
    </ligand>
</feature>
<name>A0A1M6K2T0_9BACT</name>
<dbReference type="Gene3D" id="2.20.28.10">
    <property type="match status" value="1"/>
</dbReference>
<dbReference type="Proteomes" id="UP000183994">
    <property type="component" value="Unassembled WGS sequence"/>
</dbReference>
<sequence>MDQYLCEVCGYVYDPHKGDRESQTPPGTAFQDLEKDWTCPVCSGSRRHFEKRQEDLRIRLQKV</sequence>
<dbReference type="InterPro" id="IPR024934">
    <property type="entry name" value="Rubredoxin-like_dom"/>
</dbReference>
<keyword evidence="4 6" id="KW-0249">Electron transport</keyword>
<keyword evidence="5 6" id="KW-0408">Iron</keyword>
<keyword evidence="2 6" id="KW-0813">Transport</keyword>
<keyword evidence="3 6" id="KW-0479">Metal-binding</keyword>
<dbReference type="PIRSF" id="PIRSF000071">
    <property type="entry name" value="Rubredoxin"/>
    <property type="match status" value="1"/>
</dbReference>
<comment type="cofactor">
    <cofactor evidence="6 7">
        <name>Fe(3+)</name>
        <dbReference type="ChEBI" id="CHEBI:29034"/>
    </cofactor>
    <text evidence="6 7">Binds 1 Fe(3+) ion per subunit.</text>
</comment>
<evidence type="ECO:0000313" key="10">
    <source>
        <dbReference type="Proteomes" id="UP000183994"/>
    </source>
</evidence>
<dbReference type="FunFam" id="2.20.28.10:FF:000001">
    <property type="entry name" value="Rubredoxin"/>
    <property type="match status" value="1"/>
</dbReference>
<evidence type="ECO:0000256" key="1">
    <source>
        <dbReference type="ARBA" id="ARBA00005337"/>
    </source>
</evidence>
<accession>A0A1M6K2T0</accession>
<dbReference type="InterPro" id="IPR050526">
    <property type="entry name" value="Rubredoxin_ET"/>
</dbReference>
<evidence type="ECO:0000256" key="6">
    <source>
        <dbReference type="PIRNR" id="PIRNR000071"/>
    </source>
</evidence>
<feature type="binding site" evidence="7">
    <location>
        <position position="42"/>
    </location>
    <ligand>
        <name>Fe cation</name>
        <dbReference type="ChEBI" id="CHEBI:24875"/>
    </ligand>
</feature>
<dbReference type="SUPFAM" id="SSF57802">
    <property type="entry name" value="Rubredoxin-like"/>
    <property type="match status" value="1"/>
</dbReference>
<dbReference type="STRING" id="1121393.SAMN02745216_01849"/>
<dbReference type="PRINTS" id="PR00163">
    <property type="entry name" value="RUBREDOXIN"/>
</dbReference>
<proteinExistence type="inferred from homology"/>
<feature type="binding site" evidence="7">
    <location>
        <position position="6"/>
    </location>
    <ligand>
        <name>Fe cation</name>
        <dbReference type="ChEBI" id="CHEBI:24875"/>
    </ligand>
</feature>
<dbReference type="InterPro" id="IPR024922">
    <property type="entry name" value="Rubredoxin"/>
</dbReference>
<evidence type="ECO:0000256" key="3">
    <source>
        <dbReference type="ARBA" id="ARBA00022723"/>
    </source>
</evidence>
<feature type="domain" description="Rubredoxin-like" evidence="8">
    <location>
        <begin position="1"/>
        <end position="52"/>
    </location>
</feature>
<dbReference type="Pfam" id="PF00301">
    <property type="entry name" value="Rubredoxin"/>
    <property type="match status" value="1"/>
</dbReference>
<dbReference type="PANTHER" id="PTHR47627">
    <property type="entry name" value="RUBREDOXIN"/>
    <property type="match status" value="1"/>
</dbReference>
<evidence type="ECO:0000313" key="9">
    <source>
        <dbReference type="EMBL" id="SHJ53291.1"/>
    </source>
</evidence>
<dbReference type="InterPro" id="IPR024935">
    <property type="entry name" value="Rubredoxin_dom"/>
</dbReference>
<evidence type="ECO:0000256" key="5">
    <source>
        <dbReference type="ARBA" id="ARBA00023004"/>
    </source>
</evidence>
<feature type="binding site" evidence="7">
    <location>
        <position position="9"/>
    </location>
    <ligand>
        <name>Fe cation</name>
        <dbReference type="ChEBI" id="CHEBI:24875"/>
    </ligand>
</feature>
<dbReference type="PANTHER" id="PTHR47627:SF1">
    <property type="entry name" value="RUBREDOXIN-1-RELATED"/>
    <property type="match status" value="1"/>
</dbReference>
<evidence type="ECO:0000256" key="2">
    <source>
        <dbReference type="ARBA" id="ARBA00022448"/>
    </source>
</evidence>
<protein>
    <recommendedName>
        <fullName evidence="6">Rubredoxin</fullName>
    </recommendedName>
</protein>
<gene>
    <name evidence="9" type="ORF">SAMN02745216_01849</name>
</gene>
<evidence type="ECO:0000256" key="7">
    <source>
        <dbReference type="PIRSR" id="PIRSR000071-1"/>
    </source>
</evidence>
<dbReference type="GO" id="GO:0005506">
    <property type="term" value="F:iron ion binding"/>
    <property type="evidence" value="ECO:0007669"/>
    <property type="project" value="InterPro"/>
</dbReference>
<evidence type="ECO:0000256" key="4">
    <source>
        <dbReference type="ARBA" id="ARBA00022982"/>
    </source>
</evidence>
<dbReference type="RefSeq" id="WP_073475130.1">
    <property type="nucleotide sequence ID" value="NZ_FQZU01000008.1"/>
</dbReference>
<dbReference type="GO" id="GO:0043448">
    <property type="term" value="P:alkane catabolic process"/>
    <property type="evidence" value="ECO:0007669"/>
    <property type="project" value="TreeGrafter"/>
</dbReference>
<keyword evidence="10" id="KW-1185">Reference proteome</keyword>
<dbReference type="GO" id="GO:0009055">
    <property type="term" value="F:electron transfer activity"/>
    <property type="evidence" value="ECO:0007669"/>
    <property type="project" value="InterPro"/>
</dbReference>
<reference evidence="10" key="1">
    <citation type="submission" date="2016-11" db="EMBL/GenBank/DDBJ databases">
        <authorList>
            <person name="Varghese N."/>
            <person name="Submissions S."/>
        </authorList>
    </citation>
    <scope>NUCLEOTIDE SEQUENCE [LARGE SCALE GENOMIC DNA]</scope>
    <source>
        <strain evidence="10">DSM 16219</strain>
    </source>
</reference>
<organism evidence="9 10">
    <name type="scientific">Desulfatibacillum alkenivorans DSM 16219</name>
    <dbReference type="NCBI Taxonomy" id="1121393"/>
    <lineage>
        <taxon>Bacteria</taxon>
        <taxon>Pseudomonadati</taxon>
        <taxon>Thermodesulfobacteriota</taxon>
        <taxon>Desulfobacteria</taxon>
        <taxon>Desulfobacterales</taxon>
        <taxon>Desulfatibacillaceae</taxon>
        <taxon>Desulfatibacillum</taxon>
    </lineage>
</organism>
<dbReference type="PROSITE" id="PS50903">
    <property type="entry name" value="RUBREDOXIN_LIKE"/>
    <property type="match status" value="1"/>
</dbReference>